<keyword evidence="1" id="KW-1185">Reference proteome</keyword>
<reference evidence="2" key="1">
    <citation type="submission" date="2017-02" db="UniProtKB">
        <authorList>
            <consortium name="WormBaseParasite"/>
        </authorList>
    </citation>
    <scope>IDENTIFICATION</scope>
</reference>
<evidence type="ECO:0000313" key="1">
    <source>
        <dbReference type="Proteomes" id="UP000046393"/>
    </source>
</evidence>
<protein>
    <submittedName>
        <fullName evidence="2">Uncharacterized protein</fullName>
    </submittedName>
</protein>
<accession>A0A0N5AJS8</accession>
<dbReference type="AlphaFoldDB" id="A0A0N5AJS8"/>
<organism evidence="1 2">
    <name type="scientific">Syphacia muris</name>
    <dbReference type="NCBI Taxonomy" id="451379"/>
    <lineage>
        <taxon>Eukaryota</taxon>
        <taxon>Metazoa</taxon>
        <taxon>Ecdysozoa</taxon>
        <taxon>Nematoda</taxon>
        <taxon>Chromadorea</taxon>
        <taxon>Rhabditida</taxon>
        <taxon>Spirurina</taxon>
        <taxon>Oxyuridomorpha</taxon>
        <taxon>Oxyuroidea</taxon>
        <taxon>Oxyuridae</taxon>
        <taxon>Syphacia</taxon>
    </lineage>
</organism>
<dbReference type="Proteomes" id="UP000046393">
    <property type="component" value="Unplaced"/>
</dbReference>
<dbReference type="WBParaSite" id="SMUV_0000472401-mRNA-1">
    <property type="protein sequence ID" value="SMUV_0000472401-mRNA-1"/>
    <property type="gene ID" value="SMUV_0000472401"/>
</dbReference>
<name>A0A0N5AJS8_9BILA</name>
<proteinExistence type="predicted"/>
<sequence>MDDKITLMKDLFEKIYEVHQSTPSSFIQSLDAQRIADDIIHKLYLLQKVIDNHSPRSSRSTRSSSSSSLYDRQFGLQDNNRCSRSSITPCLGGVILEDMDDDELEEAAREAYNRNHSARCIRIVENIFKKHGVISRELFLLGHNAYKSIVDDSIGKKELRKFLDYWKAYLDNVIIKNCNFDDQLEITDCRSECIWKSLMLNPSEPQRLTALNKIMELQMNGYESTTIDFRPFHPKCLRRLRKMCSVIENFFDEFPGFESLPACIEEALEIIRLGVHTAKFDSKEYARETGISSENASDDVCYMESMDLIKEIDIILYKYLECYLANSDSESDCFVSSEDGSAASSFDAIPQENCTLTELNDDDPTEEDKAAVENSIAADNDSAVDNLENNTAFITHL</sequence>
<evidence type="ECO:0000313" key="2">
    <source>
        <dbReference type="WBParaSite" id="SMUV_0000472401-mRNA-1"/>
    </source>
</evidence>